<name>A0ABS7EYB4_9PROT</name>
<comment type="caution">
    <text evidence="6">The sequence shown here is derived from an EMBL/GenBank/DDBJ whole genome shotgun (WGS) entry which is preliminary data.</text>
</comment>
<dbReference type="EMBL" id="JAHZUY010000003">
    <property type="protein sequence ID" value="MBW8268350.1"/>
    <property type="molecule type" value="Genomic_DNA"/>
</dbReference>
<dbReference type="RefSeq" id="WP_220115853.1">
    <property type="nucleotide sequence ID" value="NZ_JAHZUY010000003.1"/>
</dbReference>
<dbReference type="Gene3D" id="1.10.357.10">
    <property type="entry name" value="Tetracycline Repressor, domain 2"/>
    <property type="match status" value="1"/>
</dbReference>
<accession>A0ABS7EYB4</accession>
<evidence type="ECO:0000259" key="5">
    <source>
        <dbReference type="PROSITE" id="PS50977"/>
    </source>
</evidence>
<dbReference type="Pfam" id="PF17937">
    <property type="entry name" value="TetR_C_28"/>
    <property type="match status" value="1"/>
</dbReference>
<evidence type="ECO:0000313" key="7">
    <source>
        <dbReference type="Proteomes" id="UP001519924"/>
    </source>
</evidence>
<protein>
    <submittedName>
        <fullName evidence="6">TetR/AcrR family transcriptional regulator</fullName>
    </submittedName>
</protein>
<evidence type="ECO:0000256" key="2">
    <source>
        <dbReference type="ARBA" id="ARBA00023125"/>
    </source>
</evidence>
<evidence type="ECO:0000256" key="4">
    <source>
        <dbReference type="PROSITE-ProRule" id="PRU00335"/>
    </source>
</evidence>
<dbReference type="PANTHER" id="PTHR30055">
    <property type="entry name" value="HTH-TYPE TRANSCRIPTIONAL REGULATOR RUTR"/>
    <property type="match status" value="1"/>
</dbReference>
<organism evidence="6 7">
    <name type="scientific">Caldovatus aquaticus</name>
    <dbReference type="NCBI Taxonomy" id="2865671"/>
    <lineage>
        <taxon>Bacteria</taxon>
        <taxon>Pseudomonadati</taxon>
        <taxon>Pseudomonadota</taxon>
        <taxon>Alphaproteobacteria</taxon>
        <taxon>Acetobacterales</taxon>
        <taxon>Roseomonadaceae</taxon>
        <taxon>Caldovatus</taxon>
    </lineage>
</organism>
<reference evidence="6 7" key="1">
    <citation type="submission" date="2021-08" db="EMBL/GenBank/DDBJ databases">
        <title>Caldovatus sediminis gen. nov., sp. nov., a moderately thermophilic bacterium isolated from a hot spring.</title>
        <authorList>
            <person name="Hu C.-J."/>
            <person name="Li W.-J."/>
            <person name="Xian W.-D."/>
        </authorList>
    </citation>
    <scope>NUCLEOTIDE SEQUENCE [LARGE SCALE GENOMIC DNA]</scope>
    <source>
        <strain evidence="6 7">SYSU G05006</strain>
    </source>
</reference>
<keyword evidence="3" id="KW-0804">Transcription</keyword>
<keyword evidence="2 4" id="KW-0238">DNA-binding</keyword>
<evidence type="ECO:0000256" key="1">
    <source>
        <dbReference type="ARBA" id="ARBA00023015"/>
    </source>
</evidence>
<feature type="DNA-binding region" description="H-T-H motif" evidence="4">
    <location>
        <begin position="47"/>
        <end position="66"/>
    </location>
</feature>
<keyword evidence="7" id="KW-1185">Reference proteome</keyword>
<dbReference type="PROSITE" id="PS50977">
    <property type="entry name" value="HTH_TETR_2"/>
    <property type="match status" value="1"/>
</dbReference>
<dbReference type="InterPro" id="IPR041479">
    <property type="entry name" value="TetR_CgmR_C"/>
</dbReference>
<feature type="domain" description="HTH tetR-type" evidence="5">
    <location>
        <begin position="24"/>
        <end position="84"/>
    </location>
</feature>
<dbReference type="InterPro" id="IPR050109">
    <property type="entry name" value="HTH-type_TetR-like_transc_reg"/>
</dbReference>
<keyword evidence="1" id="KW-0805">Transcription regulation</keyword>
<evidence type="ECO:0000256" key="3">
    <source>
        <dbReference type="ARBA" id="ARBA00023163"/>
    </source>
</evidence>
<proteinExistence type="predicted"/>
<dbReference type="Pfam" id="PF00440">
    <property type="entry name" value="TetR_N"/>
    <property type="match status" value="1"/>
</dbReference>
<evidence type="ECO:0000313" key="6">
    <source>
        <dbReference type="EMBL" id="MBW8268350.1"/>
    </source>
</evidence>
<dbReference type="InterPro" id="IPR009057">
    <property type="entry name" value="Homeodomain-like_sf"/>
</dbReference>
<sequence>MSRPPLATTRPATLAAASPSGAAADARTRILDAAEAIVQARGVPALTLEAAAREAGVSKGGLLYHFASKEALLAAMLARLSDWFRAEFETCVAAQAPGAGRVARAMLAWSLGEDEHACNERHERAAAVFLAVFHHDPAMLDPVRAVMAEIKRAAAADGLPPGHGHAVMAACDGLFFYRIFGLVRFDAAERAALRAALDGLATPEARAR</sequence>
<dbReference type="PRINTS" id="PR00455">
    <property type="entry name" value="HTHTETR"/>
</dbReference>
<dbReference type="InterPro" id="IPR001647">
    <property type="entry name" value="HTH_TetR"/>
</dbReference>
<dbReference type="Proteomes" id="UP001519924">
    <property type="component" value="Unassembled WGS sequence"/>
</dbReference>
<dbReference type="SUPFAM" id="SSF48498">
    <property type="entry name" value="Tetracyclin repressor-like, C-terminal domain"/>
    <property type="match status" value="1"/>
</dbReference>
<dbReference type="SUPFAM" id="SSF46689">
    <property type="entry name" value="Homeodomain-like"/>
    <property type="match status" value="1"/>
</dbReference>
<gene>
    <name evidence="6" type="ORF">K1J50_02510</name>
</gene>
<dbReference type="PANTHER" id="PTHR30055:SF234">
    <property type="entry name" value="HTH-TYPE TRANSCRIPTIONAL REGULATOR BETI"/>
    <property type="match status" value="1"/>
</dbReference>
<dbReference type="InterPro" id="IPR036271">
    <property type="entry name" value="Tet_transcr_reg_TetR-rel_C_sf"/>
</dbReference>